<feature type="compositionally biased region" description="Basic and acidic residues" evidence="6">
    <location>
        <begin position="315"/>
        <end position="340"/>
    </location>
</feature>
<evidence type="ECO:0000256" key="5">
    <source>
        <dbReference type="ARBA" id="ARBA00049117"/>
    </source>
</evidence>
<dbReference type="PANTHER" id="PTHR43603:SF1">
    <property type="entry name" value="ZINC-REGULATED GTPASE METALLOPROTEIN ACTIVATOR 1"/>
    <property type="match status" value="1"/>
</dbReference>
<dbReference type="InterPro" id="IPR003495">
    <property type="entry name" value="CobW/HypB/UreG_nucleotide-bd"/>
</dbReference>
<dbReference type="SMART" id="SM00833">
    <property type="entry name" value="CobW_C"/>
    <property type="match status" value="1"/>
</dbReference>
<evidence type="ECO:0000259" key="7">
    <source>
        <dbReference type="SMART" id="SM00833"/>
    </source>
</evidence>
<feature type="compositionally biased region" description="Basic and acidic residues" evidence="6">
    <location>
        <begin position="382"/>
        <end position="391"/>
    </location>
</feature>
<feature type="compositionally biased region" description="Gly residues" evidence="6">
    <location>
        <begin position="353"/>
        <end position="362"/>
    </location>
</feature>
<dbReference type="CDD" id="cd03112">
    <property type="entry name" value="CobW-like"/>
    <property type="match status" value="1"/>
</dbReference>
<keyword evidence="9" id="KW-1185">Reference proteome</keyword>
<evidence type="ECO:0000256" key="1">
    <source>
        <dbReference type="ARBA" id="ARBA00022741"/>
    </source>
</evidence>
<evidence type="ECO:0000256" key="4">
    <source>
        <dbReference type="ARBA" id="ARBA00034320"/>
    </source>
</evidence>
<dbReference type="Pfam" id="PF02492">
    <property type="entry name" value="cobW"/>
    <property type="match status" value="1"/>
</dbReference>
<keyword evidence="1" id="KW-0547">Nucleotide-binding</keyword>
<evidence type="ECO:0000313" key="8">
    <source>
        <dbReference type="EMBL" id="GBF95172.1"/>
    </source>
</evidence>
<protein>
    <recommendedName>
        <fullName evidence="7">CobW C-terminal domain-containing protein</fullName>
    </recommendedName>
</protein>
<dbReference type="Pfam" id="PF07683">
    <property type="entry name" value="CobW_C"/>
    <property type="match status" value="1"/>
</dbReference>
<reference evidence="8 9" key="1">
    <citation type="journal article" date="2018" name="Sci. Rep.">
        <title>Raphidocelis subcapitata (=Pseudokirchneriella subcapitata) provides an insight into genome evolution and environmental adaptations in the Sphaeropleales.</title>
        <authorList>
            <person name="Suzuki S."/>
            <person name="Yamaguchi H."/>
            <person name="Nakajima N."/>
            <person name="Kawachi M."/>
        </authorList>
    </citation>
    <scope>NUCLEOTIDE SEQUENCE [LARGE SCALE GENOMIC DNA]</scope>
    <source>
        <strain evidence="8 9">NIES-35</strain>
    </source>
</reference>
<name>A0A2V0P8A6_9CHLO</name>
<sequence length="575" mass="59488">MAAAEARTPVTMLSGFLGSGKTTLLRYLLENSTERIACIVNDVAAINIDAKLVRNDRNRDRAGSNNTTADLADTIELANGCACCNLQDELFASFERVLALGDKRGQPYARIVLENSGVAEPQSSRDNFAEAAAAGHPLMGRLYLDTLVTVVDASTFVQDYASRLPLASRPELGDGGSMRPVVDLLVEQVECADFVLLNKADLAPGGPEGDGIAQLGAIVASLNPLATVLACTHGKVDLQRVFGGAATRPTGVVAHLNTEGQHRGAVAAAKQAAAAAQGGDGHGHPHGEADGEGGAAGCSACEAGEHGHDHSHKGHSQEGHSHDHAHEGHGGHAHGEEGHECGAACAHGHEGGGEGGGGGGPAGDHPGARGGHSHHHHHHHHGGGERERAETRAAKRFGIRSFVYNRRRPFHPQRLREMVLRWLPVSDNRALAPGELPAAAGDSPVRAVIRSKGFMWMASSHATAYYWSHAGMILSDFAPLVGDRRQEIVFIGVGMDESKICAQLDGALLTDEECRRYAEKWGALPDPAHAGAPAAPEGASIASLAPVSAAAAAAAEAHEAAAPAAAAAAAAAVAK</sequence>
<feature type="compositionally biased region" description="Low complexity" evidence="6">
    <location>
        <begin position="264"/>
        <end position="277"/>
    </location>
</feature>
<dbReference type="Gene3D" id="3.40.50.300">
    <property type="entry name" value="P-loop containing nucleotide triphosphate hydrolases"/>
    <property type="match status" value="1"/>
</dbReference>
<dbReference type="PANTHER" id="PTHR43603">
    <property type="entry name" value="COBW DOMAIN-CONTAINING PROTEIN DDB_G0274527"/>
    <property type="match status" value="1"/>
</dbReference>
<dbReference type="SUPFAM" id="SSF52540">
    <property type="entry name" value="P-loop containing nucleoside triphosphate hydrolases"/>
    <property type="match status" value="1"/>
</dbReference>
<dbReference type="SUPFAM" id="SSF90002">
    <property type="entry name" value="Hypothetical protein YjiA, C-terminal domain"/>
    <property type="match status" value="1"/>
</dbReference>
<feature type="region of interest" description="Disordered" evidence="6">
    <location>
        <begin position="264"/>
        <end position="391"/>
    </location>
</feature>
<gene>
    <name evidence="8" type="ORF">Rsub_07885</name>
</gene>
<evidence type="ECO:0000313" key="9">
    <source>
        <dbReference type="Proteomes" id="UP000247498"/>
    </source>
</evidence>
<evidence type="ECO:0000256" key="6">
    <source>
        <dbReference type="SAM" id="MobiDB-lite"/>
    </source>
</evidence>
<feature type="compositionally biased region" description="Basic residues" evidence="6">
    <location>
        <begin position="371"/>
        <end position="381"/>
    </location>
</feature>
<dbReference type="STRING" id="307507.A0A2V0P8A6"/>
<dbReference type="EMBL" id="BDRX01000061">
    <property type="protein sequence ID" value="GBF95172.1"/>
    <property type="molecule type" value="Genomic_DNA"/>
</dbReference>
<keyword evidence="3" id="KW-0143">Chaperone</keyword>
<evidence type="ECO:0000256" key="3">
    <source>
        <dbReference type="ARBA" id="ARBA00023186"/>
    </source>
</evidence>
<accession>A0A2V0P8A6</accession>
<evidence type="ECO:0000256" key="2">
    <source>
        <dbReference type="ARBA" id="ARBA00022801"/>
    </source>
</evidence>
<feature type="domain" description="CobW C-terminal" evidence="7">
    <location>
        <begin position="399"/>
        <end position="508"/>
    </location>
</feature>
<dbReference type="AlphaFoldDB" id="A0A2V0P8A6"/>
<dbReference type="InParanoid" id="A0A2V0P8A6"/>
<dbReference type="InterPro" id="IPR027417">
    <property type="entry name" value="P-loop_NTPase"/>
</dbReference>
<dbReference type="InterPro" id="IPR036627">
    <property type="entry name" value="CobW-likC_sf"/>
</dbReference>
<keyword evidence="2" id="KW-0378">Hydrolase</keyword>
<dbReference type="OrthoDB" id="272672at2759"/>
<organism evidence="8 9">
    <name type="scientific">Raphidocelis subcapitata</name>
    <dbReference type="NCBI Taxonomy" id="307507"/>
    <lineage>
        <taxon>Eukaryota</taxon>
        <taxon>Viridiplantae</taxon>
        <taxon>Chlorophyta</taxon>
        <taxon>core chlorophytes</taxon>
        <taxon>Chlorophyceae</taxon>
        <taxon>CS clade</taxon>
        <taxon>Sphaeropleales</taxon>
        <taxon>Selenastraceae</taxon>
        <taxon>Raphidocelis</taxon>
    </lineage>
</organism>
<dbReference type="InterPro" id="IPR051927">
    <property type="entry name" value="Zn_Chap_cDPG_Synth"/>
</dbReference>
<comment type="similarity">
    <text evidence="4">Belongs to the SIMIBI class G3E GTPase family. ZNG1 subfamily.</text>
</comment>
<comment type="catalytic activity">
    <reaction evidence="5">
        <text>GTP + H2O = GDP + phosphate + H(+)</text>
        <dbReference type="Rhea" id="RHEA:19669"/>
        <dbReference type="ChEBI" id="CHEBI:15377"/>
        <dbReference type="ChEBI" id="CHEBI:15378"/>
        <dbReference type="ChEBI" id="CHEBI:37565"/>
        <dbReference type="ChEBI" id="CHEBI:43474"/>
        <dbReference type="ChEBI" id="CHEBI:58189"/>
    </reaction>
    <physiologicalReaction direction="left-to-right" evidence="5">
        <dbReference type="Rhea" id="RHEA:19670"/>
    </physiologicalReaction>
</comment>
<comment type="caution">
    <text evidence="8">The sequence shown here is derived from an EMBL/GenBank/DDBJ whole genome shotgun (WGS) entry which is preliminary data.</text>
</comment>
<dbReference type="Proteomes" id="UP000247498">
    <property type="component" value="Unassembled WGS sequence"/>
</dbReference>
<dbReference type="Gene3D" id="3.30.1220.10">
    <property type="entry name" value="CobW-like, C-terminal domain"/>
    <property type="match status" value="1"/>
</dbReference>
<dbReference type="InterPro" id="IPR011629">
    <property type="entry name" value="CobW-like_C"/>
</dbReference>
<dbReference type="GO" id="GO:0016787">
    <property type="term" value="F:hydrolase activity"/>
    <property type="evidence" value="ECO:0007669"/>
    <property type="project" value="UniProtKB-KW"/>
</dbReference>
<dbReference type="GO" id="GO:0000166">
    <property type="term" value="F:nucleotide binding"/>
    <property type="evidence" value="ECO:0007669"/>
    <property type="project" value="UniProtKB-KW"/>
</dbReference>
<proteinExistence type="inferred from homology"/>